<evidence type="ECO:0000313" key="15">
    <source>
        <dbReference type="Proteomes" id="UP001360560"/>
    </source>
</evidence>
<keyword evidence="6 7" id="KW-0067">ATP-binding</keyword>
<evidence type="ECO:0000256" key="9">
    <source>
        <dbReference type="PIRSR" id="PIRSR000661-51"/>
    </source>
</evidence>
<dbReference type="PANTHER" id="PTHR24347">
    <property type="entry name" value="SERINE/THREONINE-PROTEIN KINASE"/>
    <property type="match status" value="1"/>
</dbReference>
<dbReference type="SMART" id="SM00240">
    <property type="entry name" value="FHA"/>
    <property type="match status" value="2"/>
</dbReference>
<dbReference type="InterPro" id="IPR011009">
    <property type="entry name" value="Kinase-like_dom_sf"/>
</dbReference>
<dbReference type="RefSeq" id="XP_064853303.1">
    <property type="nucleotide sequence ID" value="XM_064997231.1"/>
</dbReference>
<dbReference type="Pfam" id="PF00069">
    <property type="entry name" value="Pkinase"/>
    <property type="match status" value="1"/>
</dbReference>
<evidence type="ECO:0000256" key="4">
    <source>
        <dbReference type="ARBA" id="ARBA00022741"/>
    </source>
</evidence>
<evidence type="ECO:0000256" key="3">
    <source>
        <dbReference type="ARBA" id="ARBA00022679"/>
    </source>
</evidence>
<comment type="similarity">
    <text evidence="1 7">Belongs to the protein kinase superfamily. CAMK Ser/Thr protein kinase family. CHEK2 subfamily.</text>
</comment>
<dbReference type="InterPro" id="IPR016256">
    <property type="entry name" value="Ser/Thr_kinase_Rad53"/>
</dbReference>
<dbReference type="PROSITE" id="PS00107">
    <property type="entry name" value="PROTEIN_KINASE_ATP"/>
    <property type="match status" value="1"/>
</dbReference>
<evidence type="ECO:0000256" key="1">
    <source>
        <dbReference type="ARBA" id="ARBA00005575"/>
    </source>
</evidence>
<dbReference type="SUPFAM" id="SSF56112">
    <property type="entry name" value="Protein kinase-like (PK-like)"/>
    <property type="match status" value="1"/>
</dbReference>
<evidence type="ECO:0000256" key="10">
    <source>
        <dbReference type="PROSITE-ProRule" id="PRU10141"/>
    </source>
</evidence>
<reference evidence="14 15" key="1">
    <citation type="journal article" date="2023" name="Elife">
        <title>Identification of key yeast species and microbe-microbe interactions impacting larval growth of Drosophila in the wild.</title>
        <authorList>
            <person name="Mure A."/>
            <person name="Sugiura Y."/>
            <person name="Maeda R."/>
            <person name="Honda K."/>
            <person name="Sakurai N."/>
            <person name="Takahashi Y."/>
            <person name="Watada M."/>
            <person name="Katoh T."/>
            <person name="Gotoh A."/>
            <person name="Gotoh Y."/>
            <person name="Taniguchi I."/>
            <person name="Nakamura K."/>
            <person name="Hayashi T."/>
            <person name="Katayama T."/>
            <person name="Uemura T."/>
            <person name="Hattori Y."/>
        </authorList>
    </citation>
    <scope>NUCLEOTIDE SEQUENCE [LARGE SCALE GENOMIC DNA]</scope>
    <source>
        <strain evidence="14 15">SC-9</strain>
    </source>
</reference>
<name>A0AAV5QP56_9ASCO</name>
<keyword evidence="7" id="KW-0829">Tyrosine-protein kinase</keyword>
<keyword evidence="15" id="KW-1185">Reference proteome</keyword>
<dbReference type="GO" id="GO:0005524">
    <property type="term" value="F:ATP binding"/>
    <property type="evidence" value="ECO:0007669"/>
    <property type="project" value="UniProtKB-UniRule"/>
</dbReference>
<dbReference type="GO" id="GO:0004674">
    <property type="term" value="F:protein serine/threonine kinase activity"/>
    <property type="evidence" value="ECO:0007669"/>
    <property type="project" value="UniProtKB-KW"/>
</dbReference>
<proteinExistence type="inferred from homology"/>
<dbReference type="GO" id="GO:0006270">
    <property type="term" value="P:DNA replication initiation"/>
    <property type="evidence" value="ECO:0007669"/>
    <property type="project" value="InterPro"/>
</dbReference>
<keyword evidence="7" id="KW-0227">DNA damage</keyword>
<evidence type="ECO:0000259" key="12">
    <source>
        <dbReference type="PROSITE" id="PS50006"/>
    </source>
</evidence>
<dbReference type="Proteomes" id="UP001360560">
    <property type="component" value="Unassembled WGS sequence"/>
</dbReference>
<dbReference type="GO" id="GO:0004713">
    <property type="term" value="F:protein tyrosine kinase activity"/>
    <property type="evidence" value="ECO:0007669"/>
    <property type="project" value="UniProtKB-KW"/>
</dbReference>
<evidence type="ECO:0000256" key="5">
    <source>
        <dbReference type="ARBA" id="ARBA00022777"/>
    </source>
</evidence>
<dbReference type="FunFam" id="1.10.510.10:FF:000651">
    <property type="entry name" value="Serine/threonine-protein kinase RAD53"/>
    <property type="match status" value="1"/>
</dbReference>
<comment type="function">
    <text evidence="7">Controls S-phase checkpoint as well as G1 and G2 DNA damage checkpoints. Phosphorylates proteins on serine, threonine, and tyrosine. Prevents entry into anaphase and mitotic exit after DNA damage via regulation of the Polo kinase CDC5.</text>
</comment>
<dbReference type="InterPro" id="IPR008984">
    <property type="entry name" value="SMAD_FHA_dom_sf"/>
</dbReference>
<comment type="catalytic activity">
    <reaction evidence="7">
        <text>L-threonyl-[protein] + ATP = O-phospho-L-threonyl-[protein] + ADP + H(+)</text>
        <dbReference type="Rhea" id="RHEA:46608"/>
        <dbReference type="Rhea" id="RHEA-COMP:11060"/>
        <dbReference type="Rhea" id="RHEA-COMP:11605"/>
        <dbReference type="ChEBI" id="CHEBI:15378"/>
        <dbReference type="ChEBI" id="CHEBI:30013"/>
        <dbReference type="ChEBI" id="CHEBI:30616"/>
        <dbReference type="ChEBI" id="CHEBI:61977"/>
        <dbReference type="ChEBI" id="CHEBI:456216"/>
        <dbReference type="EC" id="2.7.12.1"/>
    </reaction>
</comment>
<dbReference type="Gene3D" id="3.30.200.20">
    <property type="entry name" value="Phosphorylase Kinase, domain 1"/>
    <property type="match status" value="1"/>
</dbReference>
<keyword evidence="3 7" id="KW-0808">Transferase</keyword>
<sequence length="756" mass="84445">MNFEPTQQTQPTQPNNFNNNNHNGPELDPLDGVIVRLICTTGSLPINDLKKDEKKTSWIFGRNSSVDKPFGVRTQRLSGKHFRIWYKENNIMIQDLSTNGTWINNVRLKKGKNYLLNQGDEVAVGIGVENDVLKFIVVFPKTSEFTNTGNINEIEEEDVNNINRSYIIKQEVVGQGAFATVKKAIERSTGETYAVKIISKRKLGIDNRNGVIRELDILKRLDHPNIIKLKGFYEDQDFFYLVMEFISGGDLMDFVAAQGSISEEVSKEIIRQILEAINYVHSQNISHRDLKPDNILIANDNPTTVKVTDFGLAKIGTNGDNNPANQGSFLKTFCGTLAYVAPEVIIGKLSSKSKHNRKSYSSLVDMWSLGCLCYVILTGHLPFSGKTQDSLFKRIKSGSYHDAPLNDHNLSSEVRDFIDCLLQTNPAKRLSAEEALRHPWIAAANNNDNNNDSADAAVSLSANDVTNSAAEVEIQLDSPFQSKDDPQNIKISKSEAMNKFNGPDSDMIMVENESINSSISKAPDGNIPAGTLLTLKPLKHSIKHPVVFVPQINKPYFIGRNDTCNLSIDDTRMSKFHCIIMKKRHPIGKSFMESPAQGLDDIWLIDYSTNACHINGKEIGKGKKTLLRNEDQILLFMDKKQRDFLGFKVYINDLTGLFVDNLKNVAVVNEGPGKSHKPKFNKTVIEAQDEYDLKLLPAISVSARQQRRTIGNKNSTTTNNKKRSITAESSQPKKRASLNPSQPPADGLAFQSFIKQ</sequence>
<dbReference type="SMART" id="SM00220">
    <property type="entry name" value="S_TKc"/>
    <property type="match status" value="1"/>
</dbReference>
<dbReference type="EMBL" id="BTFZ01000011">
    <property type="protein sequence ID" value="GMM36307.1"/>
    <property type="molecule type" value="Genomic_DNA"/>
</dbReference>
<organism evidence="14 15">
    <name type="scientific">Saccharomycopsis crataegensis</name>
    <dbReference type="NCBI Taxonomy" id="43959"/>
    <lineage>
        <taxon>Eukaryota</taxon>
        <taxon>Fungi</taxon>
        <taxon>Dikarya</taxon>
        <taxon>Ascomycota</taxon>
        <taxon>Saccharomycotina</taxon>
        <taxon>Saccharomycetes</taxon>
        <taxon>Saccharomycopsidaceae</taxon>
        <taxon>Saccharomycopsis</taxon>
    </lineage>
</organism>
<keyword evidence="5 7" id="KW-0418">Kinase</keyword>
<dbReference type="PIRSF" id="PIRSF000661">
    <property type="entry name" value="Ser/Thr_PK_RAD53"/>
    <property type="match status" value="1"/>
</dbReference>
<feature type="region of interest" description="Disordered" evidence="11">
    <location>
        <begin position="705"/>
        <end position="756"/>
    </location>
</feature>
<feature type="domain" description="Protein kinase" evidence="13">
    <location>
        <begin position="167"/>
        <end position="441"/>
    </location>
</feature>
<dbReference type="SUPFAM" id="SSF49879">
    <property type="entry name" value="SMAD/FHA domain"/>
    <property type="match status" value="2"/>
</dbReference>
<feature type="active site" description="Proton acceptor" evidence="8">
    <location>
        <position position="289"/>
    </location>
</feature>
<evidence type="ECO:0000256" key="11">
    <source>
        <dbReference type="SAM" id="MobiDB-lite"/>
    </source>
</evidence>
<feature type="region of interest" description="Disordered" evidence="11">
    <location>
        <begin position="1"/>
        <end position="25"/>
    </location>
</feature>
<dbReference type="FunFam" id="3.30.200.20:FF:000315">
    <property type="entry name" value="Calcium-dependent protein kinase 3"/>
    <property type="match status" value="1"/>
</dbReference>
<dbReference type="GO" id="GO:0004712">
    <property type="term" value="F:protein serine/threonine/tyrosine kinase activity"/>
    <property type="evidence" value="ECO:0007669"/>
    <property type="project" value="UniProtKB-EC"/>
</dbReference>
<evidence type="ECO:0000256" key="7">
    <source>
        <dbReference type="PIRNR" id="PIRNR000661"/>
    </source>
</evidence>
<evidence type="ECO:0000313" key="14">
    <source>
        <dbReference type="EMBL" id="GMM36307.1"/>
    </source>
</evidence>
<dbReference type="GO" id="GO:0009202">
    <property type="term" value="P:deoxyribonucleoside triphosphate biosynthetic process"/>
    <property type="evidence" value="ECO:0007669"/>
    <property type="project" value="InterPro"/>
</dbReference>
<dbReference type="InterPro" id="IPR017441">
    <property type="entry name" value="Protein_kinase_ATP_BS"/>
</dbReference>
<feature type="binding site" evidence="9">
    <location>
        <begin position="173"/>
        <end position="181"/>
    </location>
    <ligand>
        <name>ATP</name>
        <dbReference type="ChEBI" id="CHEBI:30616"/>
    </ligand>
</feature>
<dbReference type="GO" id="GO:0003688">
    <property type="term" value="F:DNA replication origin binding"/>
    <property type="evidence" value="ECO:0007669"/>
    <property type="project" value="InterPro"/>
</dbReference>
<evidence type="ECO:0000256" key="8">
    <source>
        <dbReference type="PIRSR" id="PIRSR000661-50"/>
    </source>
</evidence>
<feature type="compositionally biased region" description="Low complexity" evidence="11">
    <location>
        <begin position="1"/>
        <end position="21"/>
    </location>
</feature>
<dbReference type="GO" id="GO:0006281">
    <property type="term" value="P:DNA repair"/>
    <property type="evidence" value="ECO:0007669"/>
    <property type="project" value="InterPro"/>
</dbReference>
<dbReference type="GO" id="GO:0005634">
    <property type="term" value="C:nucleus"/>
    <property type="evidence" value="ECO:0007669"/>
    <property type="project" value="UniProtKB-SubCell"/>
</dbReference>
<feature type="domain" description="FHA" evidence="12">
    <location>
        <begin position="556"/>
        <end position="619"/>
    </location>
</feature>
<dbReference type="GO" id="GO:0000077">
    <property type="term" value="P:DNA damage checkpoint signaling"/>
    <property type="evidence" value="ECO:0007669"/>
    <property type="project" value="InterPro"/>
</dbReference>
<dbReference type="PROSITE" id="PS00108">
    <property type="entry name" value="PROTEIN_KINASE_ST"/>
    <property type="match status" value="1"/>
</dbReference>
<dbReference type="Gene3D" id="2.60.200.20">
    <property type="match status" value="2"/>
</dbReference>
<evidence type="ECO:0000256" key="6">
    <source>
        <dbReference type="ARBA" id="ARBA00022840"/>
    </source>
</evidence>
<keyword evidence="7" id="KW-0539">Nucleus</keyword>
<evidence type="ECO:0000256" key="2">
    <source>
        <dbReference type="ARBA" id="ARBA00022527"/>
    </source>
</evidence>
<protein>
    <recommendedName>
        <fullName evidence="7">Serine/threonine-protein kinase RAD53</fullName>
        <ecNumber evidence="7">2.7.12.1</ecNumber>
    </recommendedName>
</protein>
<dbReference type="Gene3D" id="1.10.510.10">
    <property type="entry name" value="Transferase(Phosphotransferase) domain 1"/>
    <property type="match status" value="1"/>
</dbReference>
<accession>A0AAV5QP56</accession>
<dbReference type="InterPro" id="IPR000719">
    <property type="entry name" value="Prot_kinase_dom"/>
</dbReference>
<gene>
    <name evidence="14" type="ORF">DASC09_036320</name>
</gene>
<feature type="domain" description="FHA" evidence="12">
    <location>
        <begin position="58"/>
        <end position="108"/>
    </location>
</feature>
<keyword evidence="7" id="KW-0131">Cell cycle</keyword>
<dbReference type="EC" id="2.7.12.1" evidence="7"/>
<dbReference type="PROSITE" id="PS50011">
    <property type="entry name" value="PROTEIN_KINASE_DOM"/>
    <property type="match status" value="1"/>
</dbReference>
<keyword evidence="2 7" id="KW-0723">Serine/threonine-protein kinase</keyword>
<dbReference type="PROSITE" id="PS50006">
    <property type="entry name" value="FHA_DOMAIN"/>
    <property type="match status" value="2"/>
</dbReference>
<comment type="caution">
    <text evidence="14">The sequence shown here is derived from an EMBL/GenBank/DDBJ whole genome shotgun (WGS) entry which is preliminary data.</text>
</comment>
<evidence type="ECO:0000259" key="13">
    <source>
        <dbReference type="PROSITE" id="PS50011"/>
    </source>
</evidence>
<feature type="binding site" evidence="9 10">
    <location>
        <position position="196"/>
    </location>
    <ligand>
        <name>ATP</name>
        <dbReference type="ChEBI" id="CHEBI:30616"/>
    </ligand>
</feature>
<dbReference type="Pfam" id="PF00498">
    <property type="entry name" value="FHA"/>
    <property type="match status" value="2"/>
</dbReference>
<dbReference type="AlphaFoldDB" id="A0AAV5QP56"/>
<dbReference type="InterPro" id="IPR000253">
    <property type="entry name" value="FHA_dom"/>
</dbReference>
<keyword evidence="4 7" id="KW-0547">Nucleotide-binding</keyword>
<dbReference type="GeneID" id="90074282"/>
<comment type="subcellular location">
    <subcellularLocation>
        <location evidence="7">Nucleus</location>
    </subcellularLocation>
</comment>
<dbReference type="InterPro" id="IPR008271">
    <property type="entry name" value="Ser/Thr_kinase_AS"/>
</dbReference>